<comment type="catalytic activity">
    <reaction evidence="7 8">
        <text>DNA(n) + a 2'-deoxyribonucleoside 5'-triphosphate = DNA(n+1) + diphosphate</text>
        <dbReference type="Rhea" id="RHEA:22508"/>
        <dbReference type="Rhea" id="RHEA-COMP:17339"/>
        <dbReference type="Rhea" id="RHEA-COMP:17340"/>
        <dbReference type="ChEBI" id="CHEBI:33019"/>
        <dbReference type="ChEBI" id="CHEBI:61560"/>
        <dbReference type="ChEBI" id="CHEBI:173112"/>
        <dbReference type="EC" id="2.7.7.7"/>
    </reaction>
</comment>
<keyword evidence="3 8" id="KW-0547">Nucleotide-binding</keyword>
<dbReference type="SUPFAM" id="SSF48019">
    <property type="entry name" value="post-AAA+ oligomerization domain-like"/>
    <property type="match status" value="1"/>
</dbReference>
<evidence type="ECO:0000313" key="11">
    <source>
        <dbReference type="EMBL" id="SHI39357.1"/>
    </source>
</evidence>
<dbReference type="NCBIfam" id="TIGR02397">
    <property type="entry name" value="dnaX_nterm"/>
    <property type="match status" value="1"/>
</dbReference>
<keyword evidence="8" id="KW-0808">Transferase</keyword>
<keyword evidence="6 8" id="KW-0239">DNA-directed DNA polymerase</keyword>
<sequence>MPAIFNFVTMEHFIVSARKYRPQTFKDVVGQQAITNTLLNAIENNHLAQALLFTGPRGVGKTSCARILAKTINQDGNEHPDEDFAFNIFELDAASNNSVDDIRNLIDQVRIPPQVGKYKVYIIDEVHMLSQAAFNAFLKTLEEPPKHAIFILATTEKHKIIPTILSRCQIFDFKRITVTDAKNHLMQVAAQEGINADEDALQIIAQKADGAMRDALSIFDRVVSFSGKNLTRQAVTENLNVLDYETYFKATDLILQNNIPQLLIEFNHILAQGFDGHHFIAGLASHFRDLLVCKNQATINLLEVGEQTKAKYLEQSQKASHAFLIKGIELANDCDLKYKTSRNQRLLVELCLMQLASILTPDGEKKNDKPYIIPPSYFKEKGIQPIKINQEIKEKVETKPLSIESSTPEPIPVSVETTDSNIQEKENVQTIDQEVSSTESDVVTQTPATETKNNLSISSPRKKTSGLSLSSIRKKKEHQEKKVDSIVDPNSLPHDEFTESEMKDAWIEYGKLQDKKGERIIGSMFAMNIPTMNSEGKIQVELPNQSMKVDLENALPGLFQFLYRKLNNYSIELVIHVNEEASKKYAFTPQDKYEKLKEKNPLIDKLRSLFDLDI</sequence>
<evidence type="ECO:0000313" key="12">
    <source>
        <dbReference type="Proteomes" id="UP000184432"/>
    </source>
</evidence>
<evidence type="ECO:0000256" key="7">
    <source>
        <dbReference type="ARBA" id="ARBA00049244"/>
    </source>
</evidence>
<evidence type="ECO:0000256" key="8">
    <source>
        <dbReference type="RuleBase" id="RU364063"/>
    </source>
</evidence>
<dbReference type="InterPro" id="IPR003593">
    <property type="entry name" value="AAA+_ATPase"/>
</dbReference>
<dbReference type="GO" id="GO:0003887">
    <property type="term" value="F:DNA-directed DNA polymerase activity"/>
    <property type="evidence" value="ECO:0007669"/>
    <property type="project" value="UniProtKB-KW"/>
</dbReference>
<dbReference type="STRING" id="570521.SAMN04488508_101448"/>
<name>A0A1M6ASF3_9FLAO</name>
<keyword evidence="5 8" id="KW-0067">ATP-binding</keyword>
<comment type="similarity">
    <text evidence="1 8">Belongs to the DnaX/STICHEL family.</text>
</comment>
<evidence type="ECO:0000256" key="5">
    <source>
        <dbReference type="ARBA" id="ARBA00022840"/>
    </source>
</evidence>
<evidence type="ECO:0000256" key="4">
    <source>
        <dbReference type="ARBA" id="ARBA00022833"/>
    </source>
</evidence>
<keyword evidence="12" id="KW-1185">Reference proteome</keyword>
<dbReference type="PANTHER" id="PTHR11669">
    <property type="entry name" value="REPLICATION FACTOR C / DNA POLYMERASE III GAMMA-TAU SUBUNIT"/>
    <property type="match status" value="1"/>
</dbReference>
<dbReference type="Gene3D" id="3.40.50.300">
    <property type="entry name" value="P-loop containing nucleotide triphosphate hydrolases"/>
    <property type="match status" value="1"/>
</dbReference>
<keyword evidence="8" id="KW-0548">Nucleotidyltransferase</keyword>
<dbReference type="InterPro" id="IPR005790">
    <property type="entry name" value="DNA_polIII_delta"/>
</dbReference>
<protein>
    <recommendedName>
        <fullName evidence="8">DNA polymerase III subunit gamma/tau</fullName>
        <ecNumber evidence="8">2.7.7.7</ecNumber>
    </recommendedName>
</protein>
<evidence type="ECO:0000259" key="10">
    <source>
        <dbReference type="SMART" id="SM00382"/>
    </source>
</evidence>
<dbReference type="GO" id="GO:0046872">
    <property type="term" value="F:metal ion binding"/>
    <property type="evidence" value="ECO:0007669"/>
    <property type="project" value="UniProtKB-KW"/>
</dbReference>
<dbReference type="NCBIfam" id="TIGR01128">
    <property type="entry name" value="holA"/>
    <property type="match status" value="1"/>
</dbReference>
<evidence type="ECO:0000256" key="6">
    <source>
        <dbReference type="ARBA" id="ARBA00022932"/>
    </source>
</evidence>
<keyword evidence="4" id="KW-0862">Zinc</keyword>
<dbReference type="CDD" id="cd00009">
    <property type="entry name" value="AAA"/>
    <property type="match status" value="1"/>
</dbReference>
<dbReference type="PRINTS" id="PR00300">
    <property type="entry name" value="CLPPROTEASEA"/>
</dbReference>
<dbReference type="InterPro" id="IPR008921">
    <property type="entry name" value="DNA_pol3_clamp-load_cplx_C"/>
</dbReference>
<organism evidence="11 12">
    <name type="scientific">Aquimarina spongiae</name>
    <dbReference type="NCBI Taxonomy" id="570521"/>
    <lineage>
        <taxon>Bacteria</taxon>
        <taxon>Pseudomonadati</taxon>
        <taxon>Bacteroidota</taxon>
        <taxon>Flavobacteriia</taxon>
        <taxon>Flavobacteriales</taxon>
        <taxon>Flavobacteriaceae</taxon>
        <taxon>Aquimarina</taxon>
    </lineage>
</organism>
<dbReference type="GO" id="GO:0003677">
    <property type="term" value="F:DNA binding"/>
    <property type="evidence" value="ECO:0007669"/>
    <property type="project" value="InterPro"/>
</dbReference>
<dbReference type="CDD" id="cd18137">
    <property type="entry name" value="HLD_clamp_pol_III_gamma_tau"/>
    <property type="match status" value="1"/>
</dbReference>
<feature type="compositionally biased region" description="Polar residues" evidence="9">
    <location>
        <begin position="428"/>
        <end position="471"/>
    </location>
</feature>
<dbReference type="GO" id="GO:0005524">
    <property type="term" value="F:ATP binding"/>
    <property type="evidence" value="ECO:0007669"/>
    <property type="project" value="UniProtKB-KW"/>
</dbReference>
<dbReference type="AlphaFoldDB" id="A0A1M6ASF3"/>
<dbReference type="NCBIfam" id="NF004046">
    <property type="entry name" value="PRK05563.1"/>
    <property type="match status" value="1"/>
</dbReference>
<dbReference type="InterPro" id="IPR001270">
    <property type="entry name" value="ClpA/B"/>
</dbReference>
<dbReference type="SMART" id="SM00382">
    <property type="entry name" value="AAA"/>
    <property type="match status" value="1"/>
</dbReference>
<proteinExistence type="inferred from homology"/>
<dbReference type="GO" id="GO:0006261">
    <property type="term" value="P:DNA-templated DNA replication"/>
    <property type="evidence" value="ECO:0007669"/>
    <property type="project" value="TreeGrafter"/>
</dbReference>
<dbReference type="InterPro" id="IPR027417">
    <property type="entry name" value="P-loop_NTPase"/>
</dbReference>
<dbReference type="Pfam" id="PF13177">
    <property type="entry name" value="DNA_pol3_delta2"/>
    <property type="match status" value="1"/>
</dbReference>
<dbReference type="SUPFAM" id="SSF52540">
    <property type="entry name" value="P-loop containing nucleoside triphosphate hydrolases"/>
    <property type="match status" value="1"/>
</dbReference>
<dbReference type="Gene3D" id="1.20.272.10">
    <property type="match status" value="1"/>
</dbReference>
<dbReference type="FunFam" id="1.10.8.60:FF:000013">
    <property type="entry name" value="DNA polymerase III subunit gamma/tau"/>
    <property type="match status" value="1"/>
</dbReference>
<dbReference type="Proteomes" id="UP000184432">
    <property type="component" value="Unassembled WGS sequence"/>
</dbReference>
<dbReference type="InterPro" id="IPR012763">
    <property type="entry name" value="DNA_pol_III_sug/sutau_N"/>
</dbReference>
<keyword evidence="8" id="KW-0235">DNA replication</keyword>
<dbReference type="PANTHER" id="PTHR11669:SF0">
    <property type="entry name" value="PROTEIN STICHEL-LIKE 2"/>
    <property type="match status" value="1"/>
</dbReference>
<accession>A0A1M6ASF3</accession>
<dbReference type="GO" id="GO:0009360">
    <property type="term" value="C:DNA polymerase III complex"/>
    <property type="evidence" value="ECO:0007669"/>
    <property type="project" value="InterPro"/>
</dbReference>
<evidence type="ECO:0000256" key="2">
    <source>
        <dbReference type="ARBA" id="ARBA00022723"/>
    </source>
</evidence>
<evidence type="ECO:0000256" key="9">
    <source>
        <dbReference type="SAM" id="MobiDB-lite"/>
    </source>
</evidence>
<dbReference type="EMBL" id="FQYP01000001">
    <property type="protein sequence ID" value="SHI39357.1"/>
    <property type="molecule type" value="Genomic_DNA"/>
</dbReference>
<feature type="region of interest" description="Disordered" evidence="9">
    <location>
        <begin position="399"/>
        <end position="495"/>
    </location>
</feature>
<dbReference type="Gene3D" id="1.10.8.60">
    <property type="match status" value="1"/>
</dbReference>
<evidence type="ECO:0000256" key="3">
    <source>
        <dbReference type="ARBA" id="ARBA00022741"/>
    </source>
</evidence>
<feature type="domain" description="AAA+ ATPase" evidence="10">
    <location>
        <begin position="47"/>
        <end position="177"/>
    </location>
</feature>
<dbReference type="NCBIfam" id="NF011531">
    <property type="entry name" value="PRK14971.1"/>
    <property type="match status" value="1"/>
</dbReference>
<comment type="function">
    <text evidence="8">DNA polymerase III is a complex, multichain enzyme responsible for most of the replicative synthesis in bacteria. This DNA polymerase also exhibits 3' to 5' exonuclease activity.</text>
</comment>
<reference evidence="12" key="1">
    <citation type="submission" date="2016-11" db="EMBL/GenBank/DDBJ databases">
        <authorList>
            <person name="Varghese N."/>
            <person name="Submissions S."/>
        </authorList>
    </citation>
    <scope>NUCLEOTIDE SEQUENCE [LARGE SCALE GENOMIC DNA]</scope>
    <source>
        <strain evidence="12">DSM 22623</strain>
    </source>
</reference>
<dbReference type="EC" id="2.7.7.7" evidence="8"/>
<dbReference type="InterPro" id="IPR045085">
    <property type="entry name" value="HLD_clamp_pol_III_gamma_tau"/>
</dbReference>
<comment type="subunit">
    <text evidence="8">DNA polymerase III contains a core (composed of alpha, epsilon and theta chains) that associates with a tau subunit. This core dimerizes to form the POLIII' complex. PolIII' associates with the gamma complex (composed of gamma, delta, delta', psi and chi chains) and with the beta chain to form the complete DNA polymerase III complex.</text>
</comment>
<dbReference type="InterPro" id="IPR050238">
    <property type="entry name" value="DNA_Rep/Repair_Clamp_Loader"/>
</dbReference>
<evidence type="ECO:0000256" key="1">
    <source>
        <dbReference type="ARBA" id="ARBA00006360"/>
    </source>
</evidence>
<gene>
    <name evidence="8" type="primary">dnaX</name>
    <name evidence="11" type="ORF">SAMN04488508_101448</name>
</gene>
<dbReference type="Pfam" id="PF22608">
    <property type="entry name" value="DNAX_ATPase_lid"/>
    <property type="match status" value="1"/>
</dbReference>
<keyword evidence="2" id="KW-0479">Metal-binding</keyword>